<evidence type="ECO:0000313" key="3">
    <source>
        <dbReference type="Proteomes" id="UP001293593"/>
    </source>
</evidence>
<proteinExistence type="predicted"/>
<dbReference type="PANTHER" id="PTHR34956:SF1">
    <property type="entry name" value="DUF4005 DOMAIN-CONTAINING PROTEIN"/>
    <property type="match status" value="1"/>
</dbReference>
<gene>
    <name evidence="2" type="ORF">QN277_003931</name>
</gene>
<dbReference type="EMBL" id="JAWXYG010000010">
    <property type="protein sequence ID" value="KAK4260868.1"/>
    <property type="molecule type" value="Genomic_DNA"/>
</dbReference>
<evidence type="ECO:0000313" key="2">
    <source>
        <dbReference type="EMBL" id="KAK4260868.1"/>
    </source>
</evidence>
<feature type="region of interest" description="Disordered" evidence="1">
    <location>
        <begin position="125"/>
        <end position="149"/>
    </location>
</feature>
<evidence type="ECO:0000256" key="1">
    <source>
        <dbReference type="SAM" id="MobiDB-lite"/>
    </source>
</evidence>
<dbReference type="AlphaFoldDB" id="A0AAE1J0P9"/>
<reference evidence="2" key="1">
    <citation type="submission" date="2023-10" db="EMBL/GenBank/DDBJ databases">
        <title>Chromosome-level genome of the transformable northern wattle, Acacia crassicarpa.</title>
        <authorList>
            <person name="Massaro I."/>
            <person name="Sinha N.R."/>
            <person name="Poethig S."/>
            <person name="Leichty A.R."/>
        </authorList>
    </citation>
    <scope>NUCLEOTIDE SEQUENCE</scope>
    <source>
        <strain evidence="2">Acra3RX</strain>
        <tissue evidence="2">Leaf</tissue>
    </source>
</reference>
<dbReference type="Proteomes" id="UP001293593">
    <property type="component" value="Unassembled WGS sequence"/>
</dbReference>
<organism evidence="2 3">
    <name type="scientific">Acacia crassicarpa</name>
    <name type="common">northern wattle</name>
    <dbReference type="NCBI Taxonomy" id="499986"/>
    <lineage>
        <taxon>Eukaryota</taxon>
        <taxon>Viridiplantae</taxon>
        <taxon>Streptophyta</taxon>
        <taxon>Embryophyta</taxon>
        <taxon>Tracheophyta</taxon>
        <taxon>Spermatophyta</taxon>
        <taxon>Magnoliopsida</taxon>
        <taxon>eudicotyledons</taxon>
        <taxon>Gunneridae</taxon>
        <taxon>Pentapetalae</taxon>
        <taxon>rosids</taxon>
        <taxon>fabids</taxon>
        <taxon>Fabales</taxon>
        <taxon>Fabaceae</taxon>
        <taxon>Caesalpinioideae</taxon>
        <taxon>mimosoid clade</taxon>
        <taxon>Acacieae</taxon>
        <taxon>Acacia</taxon>
    </lineage>
</organism>
<sequence>MSVSSDNSGLLFEAEVDDDVFYAEIRDWILQLTTEEDDEKHDDDDDNNVGQFLRETKHVKKPIVSGGGNGGSLYGSVYGYGNGFPVGSTWEAQNCGGPPPVWLMNMWKKNGKGTGVFIPQAVVGCNKNPPRTGRTNSRRKTYKPVATKN</sequence>
<accession>A0AAE1J0P9</accession>
<protein>
    <submittedName>
        <fullName evidence="2">Uncharacterized protein</fullName>
    </submittedName>
</protein>
<keyword evidence="3" id="KW-1185">Reference proteome</keyword>
<name>A0AAE1J0P9_9FABA</name>
<comment type="caution">
    <text evidence="2">The sequence shown here is derived from an EMBL/GenBank/DDBJ whole genome shotgun (WGS) entry which is preliminary data.</text>
</comment>
<dbReference type="PANTHER" id="PTHR34956">
    <property type="entry name" value="OS05G0397300 PROTEIN"/>
    <property type="match status" value="1"/>
</dbReference>